<dbReference type="OrthoDB" id="9797456at2"/>
<organism evidence="2 3">
    <name type="scientific">Flavobacterium johnsoniae</name>
    <name type="common">Cytophaga johnsonae</name>
    <dbReference type="NCBI Taxonomy" id="986"/>
    <lineage>
        <taxon>Bacteria</taxon>
        <taxon>Pseudomonadati</taxon>
        <taxon>Bacteroidota</taxon>
        <taxon>Flavobacteriia</taxon>
        <taxon>Flavobacteriales</taxon>
        <taxon>Flavobacteriaceae</taxon>
        <taxon>Flavobacterium</taxon>
    </lineage>
</organism>
<dbReference type="InterPro" id="IPR016181">
    <property type="entry name" value="Acyl_CoA_acyltransferase"/>
</dbReference>
<dbReference type="Proteomes" id="UP000182826">
    <property type="component" value="Unassembled WGS sequence"/>
</dbReference>
<sequence>MSDDTIENKLDNPVWNSLLESHKKFALDYNGTKFYNPDYCPFGGFIKLEDTLEAANEYASLCEIFFIVGEKPKLSDNLKIVKELVCLQMLIHEKVQLSSGNEIIKLHEDHKEELLNLVNLVQPGYFKAKTFLLGNYYGIFQDGKLAAIAGERMKMNNFTEVSAIITHPDHTGKGYAKQLTSHVVNNIFDEGKIPFLHVVESNIGAIKLYEKLGFVTRRKMSFWNISKNL</sequence>
<dbReference type="AlphaFoldDB" id="A0A1J7BRB3"/>
<dbReference type="CDD" id="cd04301">
    <property type="entry name" value="NAT_SF"/>
    <property type="match status" value="1"/>
</dbReference>
<dbReference type="Gene3D" id="3.40.630.30">
    <property type="match status" value="1"/>
</dbReference>
<dbReference type="InterPro" id="IPR013653">
    <property type="entry name" value="GCN5-like_dom"/>
</dbReference>
<evidence type="ECO:0000313" key="2">
    <source>
        <dbReference type="EMBL" id="OIV41231.1"/>
    </source>
</evidence>
<dbReference type="Pfam" id="PF08445">
    <property type="entry name" value="FR47"/>
    <property type="match status" value="1"/>
</dbReference>
<name>A0A1J7BRB3_FLAJO</name>
<feature type="domain" description="N-acetyltransferase" evidence="1">
    <location>
        <begin position="89"/>
        <end position="229"/>
    </location>
</feature>
<proteinExistence type="predicted"/>
<dbReference type="PANTHER" id="PTHR31143">
    <property type="match status" value="1"/>
</dbReference>
<protein>
    <submittedName>
        <fullName evidence="2">GNAT family N-acetyltransferase</fullName>
    </submittedName>
</protein>
<keyword evidence="3" id="KW-1185">Reference proteome</keyword>
<comment type="caution">
    <text evidence="2">The sequence shown here is derived from an EMBL/GenBank/DDBJ whole genome shotgun (WGS) entry which is preliminary data.</text>
</comment>
<reference evidence="2 3" key="1">
    <citation type="submission" date="2016-10" db="EMBL/GenBank/DDBJ databases">
        <title>Draft Genome Sequence of Rhizobacteria Flavobacterium johnsoniae CI04.</title>
        <authorList>
            <person name="Bravo J.I."/>
            <person name="Lozano G.L."/>
            <person name="Handelsman J."/>
        </authorList>
    </citation>
    <scope>NUCLEOTIDE SEQUENCE [LARGE SCALE GENOMIC DNA]</scope>
    <source>
        <strain evidence="2 3">CI04</strain>
    </source>
</reference>
<dbReference type="RefSeq" id="WP_071636792.1">
    <property type="nucleotide sequence ID" value="NZ_MLFK01000007.1"/>
</dbReference>
<dbReference type="InterPro" id="IPR000182">
    <property type="entry name" value="GNAT_dom"/>
</dbReference>
<gene>
    <name evidence="2" type="ORF">BKM63_11810</name>
</gene>
<keyword evidence="2" id="KW-0808">Transferase</keyword>
<accession>A0A1J7BRB3</accession>
<dbReference type="PANTHER" id="PTHR31143:SF2">
    <property type="entry name" value="FR47-LIKE DOMAIN-CONTAINING PROTEIN-RELATED"/>
    <property type="match status" value="1"/>
</dbReference>
<dbReference type="PROSITE" id="PS51186">
    <property type="entry name" value="GNAT"/>
    <property type="match status" value="1"/>
</dbReference>
<dbReference type="SUPFAM" id="SSF55729">
    <property type="entry name" value="Acyl-CoA N-acyltransferases (Nat)"/>
    <property type="match status" value="1"/>
</dbReference>
<dbReference type="InterPro" id="IPR027365">
    <property type="entry name" value="GNAT_acetyltra_YdfB-like"/>
</dbReference>
<dbReference type="GO" id="GO:0016747">
    <property type="term" value="F:acyltransferase activity, transferring groups other than amino-acyl groups"/>
    <property type="evidence" value="ECO:0007669"/>
    <property type="project" value="InterPro"/>
</dbReference>
<evidence type="ECO:0000259" key="1">
    <source>
        <dbReference type="PROSITE" id="PS51186"/>
    </source>
</evidence>
<dbReference type="EMBL" id="MLFK01000007">
    <property type="protein sequence ID" value="OIV41231.1"/>
    <property type="molecule type" value="Genomic_DNA"/>
</dbReference>
<evidence type="ECO:0000313" key="3">
    <source>
        <dbReference type="Proteomes" id="UP000182826"/>
    </source>
</evidence>